<evidence type="ECO:0000256" key="10">
    <source>
        <dbReference type="ARBA" id="ARBA00023136"/>
    </source>
</evidence>
<keyword evidence="9 11" id="KW-0406">Ion transport</keyword>
<reference evidence="12 13" key="1">
    <citation type="submission" date="2023-07" db="EMBL/GenBank/DDBJ databases">
        <title>Sorghum-associated microbial communities from plants grown in Nebraska, USA.</title>
        <authorList>
            <person name="Schachtman D."/>
        </authorList>
    </citation>
    <scope>NUCLEOTIDE SEQUENCE [LARGE SCALE GENOMIC DNA]</scope>
    <source>
        <strain evidence="12 13">DS1709</strain>
    </source>
</reference>
<proteinExistence type="inferred from homology"/>
<evidence type="ECO:0000256" key="6">
    <source>
        <dbReference type="ARBA" id="ARBA00022840"/>
    </source>
</evidence>
<evidence type="ECO:0000256" key="11">
    <source>
        <dbReference type="HAMAP-Rule" id="MF_00276"/>
    </source>
</evidence>
<gene>
    <name evidence="11" type="primary">kdpC</name>
    <name evidence="12" type="ORF">J2781_000949</name>
</gene>
<dbReference type="HAMAP" id="MF_00276">
    <property type="entry name" value="KdpC"/>
    <property type="match status" value="1"/>
</dbReference>
<evidence type="ECO:0000256" key="1">
    <source>
        <dbReference type="ARBA" id="ARBA00022448"/>
    </source>
</evidence>
<dbReference type="PIRSF" id="PIRSF001296">
    <property type="entry name" value="K_ATPase_KdpC"/>
    <property type="match status" value="1"/>
</dbReference>
<evidence type="ECO:0000256" key="8">
    <source>
        <dbReference type="ARBA" id="ARBA00022989"/>
    </source>
</evidence>
<keyword evidence="1 11" id="KW-0813">Transport</keyword>
<evidence type="ECO:0000313" key="13">
    <source>
        <dbReference type="Proteomes" id="UP001184853"/>
    </source>
</evidence>
<evidence type="ECO:0000256" key="5">
    <source>
        <dbReference type="ARBA" id="ARBA00022741"/>
    </source>
</evidence>
<dbReference type="Pfam" id="PF02669">
    <property type="entry name" value="KdpC"/>
    <property type="match status" value="1"/>
</dbReference>
<dbReference type="PANTHER" id="PTHR30042:SF2">
    <property type="entry name" value="POTASSIUM-TRANSPORTING ATPASE KDPC SUBUNIT"/>
    <property type="match status" value="1"/>
</dbReference>
<comment type="subcellular location">
    <subcellularLocation>
        <location evidence="11">Cell membrane</location>
        <topology evidence="11">Single-pass membrane protein</topology>
    </subcellularLocation>
</comment>
<keyword evidence="6 11" id="KW-0067">ATP-binding</keyword>
<evidence type="ECO:0000256" key="2">
    <source>
        <dbReference type="ARBA" id="ARBA00022475"/>
    </source>
</evidence>
<name>A0ABU1LBG4_9FLAO</name>
<evidence type="ECO:0000256" key="7">
    <source>
        <dbReference type="ARBA" id="ARBA00022958"/>
    </source>
</evidence>
<dbReference type="NCBIfam" id="NF010606">
    <property type="entry name" value="PRK14002.1"/>
    <property type="match status" value="1"/>
</dbReference>
<organism evidence="12 13">
    <name type="scientific">Chryseobacterium geocarposphaerae</name>
    <dbReference type="NCBI Taxonomy" id="1416776"/>
    <lineage>
        <taxon>Bacteria</taxon>
        <taxon>Pseudomonadati</taxon>
        <taxon>Bacteroidota</taxon>
        <taxon>Flavobacteriia</taxon>
        <taxon>Flavobacteriales</taxon>
        <taxon>Weeksellaceae</taxon>
        <taxon>Chryseobacterium group</taxon>
        <taxon>Chryseobacterium</taxon>
    </lineage>
</organism>
<feature type="transmembrane region" description="Helical" evidence="11">
    <location>
        <begin position="12"/>
        <end position="33"/>
    </location>
</feature>
<keyword evidence="4 11" id="KW-0812">Transmembrane</keyword>
<comment type="caution">
    <text evidence="12">The sequence shown here is derived from an EMBL/GenBank/DDBJ whole genome shotgun (WGS) entry which is preliminary data.</text>
</comment>
<protein>
    <recommendedName>
        <fullName evidence="11">Potassium-transporting ATPase KdpC subunit</fullName>
    </recommendedName>
    <alternativeName>
        <fullName evidence="11">ATP phosphohydrolase [potassium-transporting] C chain</fullName>
    </alternativeName>
    <alternativeName>
        <fullName evidence="11">Potassium-binding and translocating subunit C</fullName>
    </alternativeName>
    <alternativeName>
        <fullName evidence="11">Potassium-translocating ATPase C chain</fullName>
    </alternativeName>
</protein>
<keyword evidence="5 11" id="KW-0547">Nucleotide-binding</keyword>
<evidence type="ECO:0000313" key="12">
    <source>
        <dbReference type="EMBL" id="MDR6404034.1"/>
    </source>
</evidence>
<dbReference type="EMBL" id="JAVDQS010000002">
    <property type="protein sequence ID" value="MDR6404034.1"/>
    <property type="molecule type" value="Genomic_DNA"/>
</dbReference>
<sequence>MKYNIFPAIRLTLVCLLFFSGIYTLLILGIAQFSPNHGKGEILIFKNKKYYANIGQKFAEDHYFWSRPSAVEYNAAGAAGSNKGPTNPDYLKAVQERIDHFVKHNPEVQKSQIPSDLVTASGSGLDPNISVQAANVQVKRISGIRNINENKVQELIISNTEKPFLGVFGTEKINVLKLNIALDNLK</sequence>
<accession>A0ABU1LBG4</accession>
<keyword evidence="10 11" id="KW-0472">Membrane</keyword>
<comment type="subunit">
    <text evidence="11">The system is composed of three essential subunits: KdpA, KdpB and KdpC.</text>
</comment>
<keyword evidence="8 11" id="KW-1133">Transmembrane helix</keyword>
<evidence type="ECO:0000256" key="9">
    <source>
        <dbReference type="ARBA" id="ARBA00023065"/>
    </source>
</evidence>
<evidence type="ECO:0000256" key="4">
    <source>
        <dbReference type="ARBA" id="ARBA00022692"/>
    </source>
</evidence>
<keyword evidence="3 11" id="KW-0633">Potassium transport</keyword>
<dbReference type="NCBIfam" id="TIGR00681">
    <property type="entry name" value="kdpC"/>
    <property type="match status" value="1"/>
</dbReference>
<keyword evidence="2 11" id="KW-1003">Cell membrane</keyword>
<comment type="similarity">
    <text evidence="11">Belongs to the KdpC family.</text>
</comment>
<keyword evidence="7 11" id="KW-0630">Potassium</keyword>
<dbReference type="RefSeq" id="WP_115980507.1">
    <property type="nucleotide sequence ID" value="NZ_JAVDQS010000002.1"/>
</dbReference>
<comment type="function">
    <text evidence="11">Part of the high-affinity ATP-driven potassium transport (or Kdp) system, which catalyzes the hydrolysis of ATP coupled with the electrogenic transport of potassium into the cytoplasm. This subunit acts as a catalytic chaperone that increases the ATP-binding affinity of the ATP-hydrolyzing subunit KdpB by the formation of a transient KdpB/KdpC/ATP ternary complex.</text>
</comment>
<dbReference type="PANTHER" id="PTHR30042">
    <property type="entry name" value="POTASSIUM-TRANSPORTING ATPASE C CHAIN"/>
    <property type="match status" value="1"/>
</dbReference>
<dbReference type="InterPro" id="IPR003820">
    <property type="entry name" value="KdpC"/>
</dbReference>
<dbReference type="Proteomes" id="UP001184853">
    <property type="component" value="Unassembled WGS sequence"/>
</dbReference>
<evidence type="ECO:0000256" key="3">
    <source>
        <dbReference type="ARBA" id="ARBA00022538"/>
    </source>
</evidence>
<keyword evidence="13" id="KW-1185">Reference proteome</keyword>